<dbReference type="SUPFAM" id="SSF82607">
    <property type="entry name" value="YbaB-like"/>
    <property type="match status" value="1"/>
</dbReference>
<dbReference type="AlphaFoldDB" id="A0A1I2C2W6"/>
<protein>
    <submittedName>
        <fullName evidence="1">YbaB/EbfC DNA-binding family protein</fullName>
    </submittedName>
</protein>
<organism evidence="1 2">
    <name type="scientific">Actinoplanes philippinensis</name>
    <dbReference type="NCBI Taxonomy" id="35752"/>
    <lineage>
        <taxon>Bacteria</taxon>
        <taxon>Bacillati</taxon>
        <taxon>Actinomycetota</taxon>
        <taxon>Actinomycetes</taxon>
        <taxon>Micromonosporales</taxon>
        <taxon>Micromonosporaceae</taxon>
        <taxon>Actinoplanes</taxon>
    </lineage>
</organism>
<dbReference type="RefSeq" id="WP_093611101.1">
    <property type="nucleotide sequence ID" value="NZ_BOMT01000021.1"/>
</dbReference>
<dbReference type="STRING" id="35752.SAMN05421541_102680"/>
<dbReference type="Pfam" id="PF02575">
    <property type="entry name" value="YbaB_DNA_bd"/>
    <property type="match status" value="1"/>
</dbReference>
<accession>A0A1I2C2W6</accession>
<name>A0A1I2C2W6_9ACTN</name>
<proteinExistence type="predicted"/>
<dbReference type="GO" id="GO:0003677">
    <property type="term" value="F:DNA binding"/>
    <property type="evidence" value="ECO:0007669"/>
    <property type="project" value="UniProtKB-KW"/>
</dbReference>
<dbReference type="EMBL" id="FONV01000002">
    <property type="protein sequence ID" value="SFE62624.1"/>
    <property type="molecule type" value="Genomic_DNA"/>
</dbReference>
<evidence type="ECO:0000313" key="1">
    <source>
        <dbReference type="EMBL" id="SFE62624.1"/>
    </source>
</evidence>
<gene>
    <name evidence="1" type="ORF">SAMN05421541_102680</name>
</gene>
<dbReference type="Gene3D" id="3.30.1310.10">
    <property type="entry name" value="Nucleoid-associated protein YbaB-like domain"/>
    <property type="match status" value="1"/>
</dbReference>
<keyword evidence="2" id="KW-1185">Reference proteome</keyword>
<dbReference type="InterPro" id="IPR004401">
    <property type="entry name" value="YbaB/EbfC"/>
</dbReference>
<sequence>MPVNDVDAAGEWLGSWASQVDARAQRAVELSRRVAALTGTAEGRDGAIRVRVGSSGQVEALDLDDRVHELSGPRLADEIMAVIRRAQSALSAQVVEQVRATVGADSEAGRAVIDSFEARFPAPDRR</sequence>
<dbReference type="InterPro" id="IPR036894">
    <property type="entry name" value="YbaB-like_sf"/>
</dbReference>
<reference evidence="1 2" key="1">
    <citation type="submission" date="2016-10" db="EMBL/GenBank/DDBJ databases">
        <authorList>
            <person name="de Groot N.N."/>
        </authorList>
    </citation>
    <scope>NUCLEOTIDE SEQUENCE [LARGE SCALE GENOMIC DNA]</scope>
    <source>
        <strain evidence="1 2">DSM 43019</strain>
    </source>
</reference>
<evidence type="ECO:0000313" key="2">
    <source>
        <dbReference type="Proteomes" id="UP000199645"/>
    </source>
</evidence>
<dbReference type="Proteomes" id="UP000199645">
    <property type="component" value="Unassembled WGS sequence"/>
</dbReference>
<keyword evidence="1" id="KW-0238">DNA-binding</keyword>
<dbReference type="OrthoDB" id="3296761at2"/>